<feature type="compositionally biased region" description="Basic and acidic residues" evidence="1">
    <location>
        <begin position="355"/>
        <end position="378"/>
    </location>
</feature>
<feature type="compositionally biased region" description="Polar residues" evidence="1">
    <location>
        <begin position="176"/>
        <end position="194"/>
    </location>
</feature>
<keyword evidence="3" id="KW-1185">Reference proteome</keyword>
<protein>
    <submittedName>
        <fullName evidence="2">Uncharacterized protein</fullName>
    </submittedName>
</protein>
<sequence length="958" mass="99593">MKLRRRCGLDSADKRPRPYATTTHKKRAPLVATTSPTSSGSWSEGDGVQPRLAGSQSAETSTGKRGRPRKQQDGARRSAAIARRPAGRKAAASQARAMDTDNVQRVSVPARRGTRAATAAAAAVAEDTAGSEGAGLEDMVMSGAGAGVGRVGRAPGLSHGKATTRALHAVRDKTGNSYAHQRQSIGSESAPQRTQRPHTAITTRAERDGAVGRAKGGSAEVQEAVGRVGVGKHVRKGVRSVRGNAAAVEAAGVDVHAKGAGAYAGAKAAAAATAATGDAAVHAEPKGRLTRGQHQQQLQQQQQQVLKEAQEHQQEQEQVEEQDGGTQRRLTQGLRQQAEERPGPQLPRLPRRGQRRSEAEREAAAVRTRKGGEVERGMSGDAAQQELKGKGQGLRHKEKDQTWQGAPHTLKRTRRRKTAAMLHEQGGREELMDVDGDEGRQGGRLVGVDDPMLLEEDATAASGDCGDGGGGVRKRRRVARRARKEGQGGNKEAEGGGEKMGNEVGDRGGKRMRVTRLVKGVEKGASEGEHESPPKGAARRRGRGQGREKQQQQQQQQEGLVESEGHDGVVGHQGLADQRQQQQHMQQAQLQQHGQQLQQQQGEGSSQPPGEAPGSESEPTSADSVLPRPPSPPSVCARRRGARRAAAPRPNLPVAAGRQHRGVARGGQRGGDPDIEKARPADADGLAHPSTSQSSGAHRTGAFGLVVRQAGPAATPMAYLPAPGSTPTAAAPAVVEPLAPAAAAAAAATASTAAGAETAAASGERGVGGLRGVGHTRAYARSPLGRISDNLPVGPAHPSFAQPQHRLPAPSAMLPPRFAGTKAANNSGGGGWSGGKLMAGSGPGMSSAHSIVGSTHGMKTGEGIAGGNGGGSGGGREVAPPPTARAPHHAAAGSHRPPVAPRTPMLSWLLWEHACSMEVKNESVLHLCWQPPPACGAPRLKCLSGFYSEVYVQHEVQK</sequence>
<feature type="compositionally biased region" description="Low complexity" evidence="1">
    <location>
        <begin position="293"/>
        <end position="307"/>
    </location>
</feature>
<feature type="compositionally biased region" description="Basic and acidic residues" evidence="1">
    <location>
        <begin position="7"/>
        <end position="16"/>
    </location>
</feature>
<feature type="compositionally biased region" description="Low complexity" evidence="1">
    <location>
        <begin position="644"/>
        <end position="656"/>
    </location>
</feature>
<proteinExistence type="predicted"/>
<feature type="region of interest" description="Disordered" evidence="1">
    <location>
        <begin position="176"/>
        <end position="198"/>
    </location>
</feature>
<dbReference type="EMBL" id="MU069846">
    <property type="protein sequence ID" value="KAF5832830.1"/>
    <property type="molecule type" value="Genomic_DNA"/>
</dbReference>
<evidence type="ECO:0000313" key="2">
    <source>
        <dbReference type="EMBL" id="KAF5832830.1"/>
    </source>
</evidence>
<dbReference type="InterPro" id="IPR051647">
    <property type="entry name" value="Mediator_comp_sub12"/>
</dbReference>
<dbReference type="PANTHER" id="PTHR46007">
    <property type="entry name" value="MEDIATOR OF RNA POLYMERASE II TRANSCRIPTION SUBUNIT 12"/>
    <property type="match status" value="1"/>
</dbReference>
<feature type="compositionally biased region" description="Polar residues" evidence="1">
    <location>
        <begin position="54"/>
        <end position="63"/>
    </location>
</feature>
<dbReference type="PANTHER" id="PTHR46007:SF12">
    <property type="entry name" value="C2H2-TYPE DOMAIN-CONTAINING PROTEIN-RELATED"/>
    <property type="match status" value="1"/>
</dbReference>
<feature type="region of interest" description="Disordered" evidence="1">
    <location>
        <begin position="815"/>
        <end position="899"/>
    </location>
</feature>
<feature type="region of interest" description="Disordered" evidence="1">
    <location>
        <begin position="1"/>
        <end position="114"/>
    </location>
</feature>
<organism evidence="2 3">
    <name type="scientific">Dunaliella salina</name>
    <name type="common">Green alga</name>
    <name type="synonym">Protococcus salinus</name>
    <dbReference type="NCBI Taxonomy" id="3046"/>
    <lineage>
        <taxon>Eukaryota</taxon>
        <taxon>Viridiplantae</taxon>
        <taxon>Chlorophyta</taxon>
        <taxon>core chlorophytes</taxon>
        <taxon>Chlorophyceae</taxon>
        <taxon>CS clade</taxon>
        <taxon>Chlamydomonadales</taxon>
        <taxon>Dunaliellaceae</taxon>
        <taxon>Dunaliella</taxon>
    </lineage>
</organism>
<comment type="caution">
    <text evidence="2">The sequence shown here is derived from an EMBL/GenBank/DDBJ whole genome shotgun (WGS) entry which is preliminary data.</text>
</comment>
<feature type="compositionally biased region" description="Basic and acidic residues" evidence="1">
    <location>
        <begin position="519"/>
        <end position="533"/>
    </location>
</feature>
<feature type="region of interest" description="Disordered" evidence="1">
    <location>
        <begin position="458"/>
        <end position="698"/>
    </location>
</feature>
<feature type="compositionally biased region" description="Low complexity" evidence="1">
    <location>
        <begin position="324"/>
        <end position="336"/>
    </location>
</feature>
<name>A0ABQ7GDZ1_DUNSA</name>
<feature type="compositionally biased region" description="Low complexity" evidence="1">
    <location>
        <begin position="578"/>
        <end position="619"/>
    </location>
</feature>
<feature type="compositionally biased region" description="Basic and acidic residues" evidence="1">
    <location>
        <begin position="491"/>
        <end position="509"/>
    </location>
</feature>
<feature type="compositionally biased region" description="Basic and acidic residues" evidence="1">
    <location>
        <begin position="671"/>
        <end position="682"/>
    </location>
</feature>
<feature type="compositionally biased region" description="Gly residues" evidence="1">
    <location>
        <begin position="863"/>
        <end position="876"/>
    </location>
</feature>
<feature type="compositionally biased region" description="Polar residues" evidence="1">
    <location>
        <begin position="32"/>
        <end position="42"/>
    </location>
</feature>
<feature type="compositionally biased region" description="Basic residues" evidence="1">
    <location>
        <begin position="409"/>
        <end position="418"/>
    </location>
</feature>
<dbReference type="Proteomes" id="UP000815325">
    <property type="component" value="Unassembled WGS sequence"/>
</dbReference>
<evidence type="ECO:0000313" key="3">
    <source>
        <dbReference type="Proteomes" id="UP000815325"/>
    </source>
</evidence>
<reference evidence="2" key="1">
    <citation type="submission" date="2017-08" db="EMBL/GenBank/DDBJ databases">
        <authorList>
            <person name="Polle J.E."/>
            <person name="Barry K."/>
            <person name="Cushman J."/>
            <person name="Schmutz J."/>
            <person name="Tran D."/>
            <person name="Hathwaick L.T."/>
            <person name="Yim W.C."/>
            <person name="Jenkins J."/>
            <person name="Mckie-Krisberg Z.M."/>
            <person name="Prochnik S."/>
            <person name="Lindquist E."/>
            <person name="Dockter R.B."/>
            <person name="Adam C."/>
            <person name="Molina H."/>
            <person name="Bunkerborg J."/>
            <person name="Jin E."/>
            <person name="Buchheim M."/>
            <person name="Magnuson J."/>
        </authorList>
    </citation>
    <scope>NUCLEOTIDE SEQUENCE</scope>
    <source>
        <strain evidence="2">CCAP 19/18</strain>
    </source>
</reference>
<evidence type="ECO:0000256" key="1">
    <source>
        <dbReference type="SAM" id="MobiDB-lite"/>
    </source>
</evidence>
<gene>
    <name evidence="2" type="ORF">DUNSADRAFT_11169</name>
</gene>
<feature type="compositionally biased region" description="Basic residues" evidence="1">
    <location>
        <begin position="472"/>
        <end position="483"/>
    </location>
</feature>
<feature type="compositionally biased region" description="Low complexity" evidence="1">
    <location>
        <begin position="77"/>
        <end position="97"/>
    </location>
</feature>
<feature type="region of interest" description="Disordered" evidence="1">
    <location>
        <begin position="287"/>
        <end position="418"/>
    </location>
</feature>
<accession>A0ABQ7GDZ1</accession>